<comment type="function">
    <text evidence="6">HflC and HflK could encode or regulate a protease.</text>
</comment>
<dbReference type="STRING" id="1307761.L21SP2_1599"/>
<dbReference type="RefSeq" id="WP_024267906.1">
    <property type="nucleotide sequence ID" value="NC_023035.1"/>
</dbReference>
<evidence type="ECO:0000256" key="1">
    <source>
        <dbReference type="ARBA" id="ARBA00004167"/>
    </source>
</evidence>
<keyword evidence="7" id="KW-0175">Coiled coil</keyword>
<feature type="coiled-coil region" evidence="7">
    <location>
        <begin position="209"/>
        <end position="236"/>
    </location>
</feature>
<evidence type="ECO:0000256" key="7">
    <source>
        <dbReference type="SAM" id="Coils"/>
    </source>
</evidence>
<name>V5WIJ7_9SPIO</name>
<evidence type="ECO:0000256" key="4">
    <source>
        <dbReference type="ARBA" id="ARBA00022989"/>
    </source>
</evidence>
<dbReference type="PANTHER" id="PTHR43327">
    <property type="entry name" value="STOMATIN-LIKE PROTEIN 2, MITOCHONDRIAL"/>
    <property type="match status" value="1"/>
</dbReference>
<keyword evidence="5 6" id="KW-0472">Membrane</keyword>
<dbReference type="GO" id="GO:0016020">
    <property type="term" value="C:membrane"/>
    <property type="evidence" value="ECO:0007669"/>
    <property type="project" value="UniProtKB-SubCell"/>
</dbReference>
<dbReference type="KEGG" id="slr:L21SP2_1599"/>
<evidence type="ECO:0000256" key="2">
    <source>
        <dbReference type="ARBA" id="ARBA00006971"/>
    </source>
</evidence>
<dbReference type="InterPro" id="IPR010201">
    <property type="entry name" value="HflK"/>
</dbReference>
<keyword evidence="4 6" id="KW-1133">Transmembrane helix</keyword>
<dbReference type="PANTHER" id="PTHR43327:SF2">
    <property type="entry name" value="MODULATOR OF FTSH PROTEASE HFLK"/>
    <property type="match status" value="1"/>
</dbReference>
<dbReference type="Gene3D" id="3.30.479.30">
    <property type="entry name" value="Band 7 domain"/>
    <property type="match status" value="1"/>
</dbReference>
<gene>
    <name evidence="9" type="ORF">L21SP2_1599</name>
</gene>
<organism evidence="9 10">
    <name type="scientific">Salinispira pacifica</name>
    <dbReference type="NCBI Taxonomy" id="1307761"/>
    <lineage>
        <taxon>Bacteria</taxon>
        <taxon>Pseudomonadati</taxon>
        <taxon>Spirochaetota</taxon>
        <taxon>Spirochaetia</taxon>
        <taxon>Spirochaetales</taxon>
        <taxon>Spirochaetaceae</taxon>
        <taxon>Salinispira</taxon>
    </lineage>
</organism>
<evidence type="ECO:0000313" key="9">
    <source>
        <dbReference type="EMBL" id="AHC14986.1"/>
    </source>
</evidence>
<dbReference type="EMBL" id="CP006939">
    <property type="protein sequence ID" value="AHC14986.1"/>
    <property type="molecule type" value="Genomic_DNA"/>
</dbReference>
<dbReference type="AlphaFoldDB" id="V5WIJ7"/>
<evidence type="ECO:0000256" key="6">
    <source>
        <dbReference type="RuleBase" id="RU364113"/>
    </source>
</evidence>
<dbReference type="NCBIfam" id="TIGR01933">
    <property type="entry name" value="hflK"/>
    <property type="match status" value="1"/>
</dbReference>
<evidence type="ECO:0000313" key="10">
    <source>
        <dbReference type="Proteomes" id="UP000018680"/>
    </source>
</evidence>
<evidence type="ECO:0000259" key="8">
    <source>
        <dbReference type="SMART" id="SM00244"/>
    </source>
</evidence>
<feature type="domain" description="Band 7" evidence="8">
    <location>
        <begin position="35"/>
        <end position="221"/>
    </location>
</feature>
<dbReference type="SUPFAM" id="SSF117892">
    <property type="entry name" value="Band 7/SPFH domain"/>
    <property type="match status" value="1"/>
</dbReference>
<dbReference type="InterPro" id="IPR036013">
    <property type="entry name" value="Band_7/SPFH_dom_sf"/>
</dbReference>
<proteinExistence type="inferred from homology"/>
<dbReference type="eggNOG" id="COG0330">
    <property type="taxonomic scope" value="Bacteria"/>
</dbReference>
<dbReference type="InterPro" id="IPR001107">
    <property type="entry name" value="Band_7"/>
</dbReference>
<keyword evidence="3 6" id="KW-0812">Transmembrane</keyword>
<dbReference type="Pfam" id="PF01145">
    <property type="entry name" value="Band_7"/>
    <property type="match status" value="1"/>
</dbReference>
<comment type="similarity">
    <text evidence="2 6">Belongs to the band 7/mec-2 family. HflK subfamily.</text>
</comment>
<dbReference type="InterPro" id="IPR050710">
    <property type="entry name" value="Band7/mec-2_domain"/>
</dbReference>
<dbReference type="OrthoDB" id="9779595at2"/>
<evidence type="ECO:0000256" key="3">
    <source>
        <dbReference type="ARBA" id="ARBA00022692"/>
    </source>
</evidence>
<dbReference type="PATRIC" id="fig|1307761.3.peg.1594"/>
<dbReference type="HOGENOM" id="CLU_039173_0_1_12"/>
<comment type="subcellular location">
    <subcellularLocation>
        <location evidence="1">Membrane</location>
        <topology evidence="1">Single-pass membrane protein</topology>
    </subcellularLocation>
</comment>
<evidence type="ECO:0000256" key="5">
    <source>
        <dbReference type="ARBA" id="ARBA00023136"/>
    </source>
</evidence>
<feature type="transmembrane region" description="Helical" evidence="6">
    <location>
        <begin position="12"/>
        <end position="38"/>
    </location>
</feature>
<comment type="subunit">
    <text evidence="6">HflC and HflK may interact to form a multimeric complex.</text>
</comment>
<reference evidence="9 10" key="1">
    <citation type="journal article" date="2015" name="Stand. Genomic Sci.">
        <title>Complete genome sequence and description of Salinispira pacifica gen. nov., sp. nov., a novel spirochaete isolated form a hypersaline microbial mat.</title>
        <authorList>
            <person name="Ben Hania W."/>
            <person name="Joseph M."/>
            <person name="Schumann P."/>
            <person name="Bunk B."/>
            <person name="Fiebig A."/>
            <person name="Sproer C."/>
            <person name="Klenk H.P."/>
            <person name="Fardeau M.L."/>
            <person name="Spring S."/>
        </authorList>
    </citation>
    <scope>NUCLEOTIDE SEQUENCE [LARGE SCALE GENOMIC DNA]</scope>
    <source>
        <strain evidence="9 10">L21-RPul-D2</strain>
    </source>
</reference>
<dbReference type="Proteomes" id="UP000018680">
    <property type="component" value="Chromosome"/>
</dbReference>
<protein>
    <recommendedName>
        <fullName evidence="6">Protein HflK</fullName>
    </recommendedName>
</protein>
<dbReference type="SMART" id="SM00244">
    <property type="entry name" value="PHB"/>
    <property type="match status" value="1"/>
</dbReference>
<accession>V5WIJ7</accession>
<sequence>MSDENRPKKKAGGTITTSMIILILVGLVVLGGALSTFFQVDATEQAVITRLGRYNRTKGAGLHFKIPFGIEQHFIVPTELNQSMSFGYRALEPGVQTVYDTRDYPEESVMLTGDINIIDVEWVIQFLITDPQNWLFNVDDPYKTISDISKSVINRLVGDESLNAVLGPARPAIEDQARQDMNVIFDDYELGINVTTVELKNVLPPSGRVEEAFKDVQDAQQDMERLINEGQQAYNTEIPRARGEKERAIQTAQGYANERVNQAEGDVARFIAVLGEYSNDPDTTRTRLYYEMVEEVFQDAETTNLIDRDLQNFLPLLNLNQQQGQTQGGTQ</sequence>
<dbReference type="CDD" id="cd03404">
    <property type="entry name" value="SPFH_HflK"/>
    <property type="match status" value="1"/>
</dbReference>
<keyword evidence="10" id="KW-1185">Reference proteome</keyword>